<dbReference type="Pfam" id="PF01408">
    <property type="entry name" value="GFO_IDH_MocA"/>
    <property type="match status" value="1"/>
</dbReference>
<dbReference type="PANTHER" id="PTHR43249:SF1">
    <property type="entry name" value="D-GLUCOSIDE 3-DEHYDROGENASE"/>
    <property type="match status" value="1"/>
</dbReference>
<dbReference type="PANTHER" id="PTHR43249">
    <property type="entry name" value="UDP-N-ACETYL-2-AMINO-2-DEOXY-D-GLUCURONATE OXIDASE"/>
    <property type="match status" value="1"/>
</dbReference>
<dbReference type="OrthoDB" id="9815825at2"/>
<feature type="domain" description="Gfo/Idh/MocA-like oxidoreductase N-terminal" evidence="1">
    <location>
        <begin position="5"/>
        <end position="121"/>
    </location>
</feature>
<dbReference type="SUPFAM" id="SSF55347">
    <property type="entry name" value="Glyceraldehyde-3-phosphate dehydrogenase-like, C-terminal domain"/>
    <property type="match status" value="1"/>
</dbReference>
<dbReference type="EMBL" id="BJYE01000005">
    <property type="protein sequence ID" value="GEN56151.1"/>
    <property type="molecule type" value="Genomic_DNA"/>
</dbReference>
<dbReference type="GO" id="GO:0000166">
    <property type="term" value="F:nucleotide binding"/>
    <property type="evidence" value="ECO:0007669"/>
    <property type="project" value="InterPro"/>
</dbReference>
<proteinExistence type="predicted"/>
<accession>A0A511WZP1</accession>
<dbReference type="SUPFAM" id="SSF51735">
    <property type="entry name" value="NAD(P)-binding Rossmann-fold domains"/>
    <property type="match status" value="1"/>
</dbReference>
<keyword evidence="4" id="KW-1185">Reference proteome</keyword>
<gene>
    <name evidence="3" type="ORF">HAL01_06150</name>
</gene>
<dbReference type="InterPro" id="IPR036291">
    <property type="entry name" value="NAD(P)-bd_dom_sf"/>
</dbReference>
<evidence type="ECO:0000259" key="2">
    <source>
        <dbReference type="Pfam" id="PF22725"/>
    </source>
</evidence>
<dbReference type="InterPro" id="IPR000683">
    <property type="entry name" value="Gfo/Idh/MocA-like_OxRdtase_N"/>
</dbReference>
<dbReference type="InterPro" id="IPR055170">
    <property type="entry name" value="GFO_IDH_MocA-like_dom"/>
</dbReference>
<name>A0A511WZP1_9BACI</name>
<dbReference type="Proteomes" id="UP000321400">
    <property type="component" value="Unassembled WGS sequence"/>
</dbReference>
<organism evidence="3 4">
    <name type="scientific">Halolactibacillus alkaliphilus</name>
    <dbReference type="NCBI Taxonomy" id="442899"/>
    <lineage>
        <taxon>Bacteria</taxon>
        <taxon>Bacillati</taxon>
        <taxon>Bacillota</taxon>
        <taxon>Bacilli</taxon>
        <taxon>Bacillales</taxon>
        <taxon>Bacillaceae</taxon>
        <taxon>Halolactibacillus</taxon>
    </lineage>
</organism>
<dbReference type="RefSeq" id="WP_089800592.1">
    <property type="nucleotide sequence ID" value="NZ_BJYE01000005.1"/>
</dbReference>
<evidence type="ECO:0000313" key="3">
    <source>
        <dbReference type="EMBL" id="GEN56151.1"/>
    </source>
</evidence>
<comment type="caution">
    <text evidence="3">The sequence shown here is derived from an EMBL/GenBank/DDBJ whole genome shotgun (WGS) entry which is preliminary data.</text>
</comment>
<dbReference type="Pfam" id="PF22725">
    <property type="entry name" value="GFO_IDH_MocA_C3"/>
    <property type="match status" value="1"/>
</dbReference>
<protein>
    <submittedName>
        <fullName evidence="3">Oxidoreductase</fullName>
    </submittedName>
</protein>
<evidence type="ECO:0000313" key="4">
    <source>
        <dbReference type="Proteomes" id="UP000321400"/>
    </source>
</evidence>
<sequence>MTKNLRVAIIGCGRIFPMHAASVVHQPDTKLVAVCDIDMERALEQAKLYKCEAYPNYINLFNEVDIDVIHICLPHYLHEEITIEAAKRGIHVLTEKPISISNQSAEKMISFCEDCNVKLGVIFQSRYNHSAQLVKSLLTKGELGHIHSANLILTWNRSNQYYSESDWKGTWDKEGGGVVIDQAIHSFDLLNWFIDSEIDFIDASIHQRVNTEIEVEDTAEGIIKYKNNTTLSFYTMNHYSYDAPIKLELDCEKALVKFIGSKATITFNDGREYKVENDPRETIEYSNGTKDYWGVSHVKQITDFYNAIKNNEQLFIDGNQALKTQRIVSGIYQSAKNRQKIYL</sequence>
<dbReference type="AlphaFoldDB" id="A0A511WZP1"/>
<dbReference type="Gene3D" id="3.40.50.720">
    <property type="entry name" value="NAD(P)-binding Rossmann-like Domain"/>
    <property type="match status" value="1"/>
</dbReference>
<dbReference type="STRING" id="442899.SAMN05720591_10673"/>
<dbReference type="InterPro" id="IPR052515">
    <property type="entry name" value="Gfo/Idh/MocA_Oxidoreductase"/>
</dbReference>
<reference evidence="3 4" key="1">
    <citation type="submission" date="2019-07" db="EMBL/GenBank/DDBJ databases">
        <title>Whole genome shotgun sequence of Halolactibacillus alkaliphilus NBRC 103919.</title>
        <authorList>
            <person name="Hosoyama A."/>
            <person name="Uohara A."/>
            <person name="Ohji S."/>
            <person name="Ichikawa N."/>
        </authorList>
    </citation>
    <scope>NUCLEOTIDE SEQUENCE [LARGE SCALE GENOMIC DNA]</scope>
    <source>
        <strain evidence="3 4">NBRC 103919</strain>
    </source>
</reference>
<evidence type="ECO:0000259" key="1">
    <source>
        <dbReference type="Pfam" id="PF01408"/>
    </source>
</evidence>
<dbReference type="Gene3D" id="3.30.360.10">
    <property type="entry name" value="Dihydrodipicolinate Reductase, domain 2"/>
    <property type="match status" value="1"/>
</dbReference>
<feature type="domain" description="GFO/IDH/MocA-like oxidoreductase" evidence="2">
    <location>
        <begin position="132"/>
        <end position="254"/>
    </location>
</feature>